<dbReference type="RefSeq" id="WP_172585152.1">
    <property type="nucleotide sequence ID" value="NZ_BLAM01000191.1"/>
</dbReference>
<name>A0A6F9XNY8_9LACO</name>
<evidence type="ECO:0000313" key="2">
    <source>
        <dbReference type="EMBL" id="GET06962.1"/>
    </source>
</evidence>
<dbReference type="AlphaFoldDB" id="A0A6F9XNY8"/>
<reference evidence="2" key="1">
    <citation type="submission" date="2019-10" db="EMBL/GenBank/DDBJ databases">
        <title>Lactobacillus agilis SY212 Whole Genome Sequencing Project.</title>
        <authorList>
            <person name="Suzuki S."/>
            <person name="Endo A."/>
            <person name="Maeno S."/>
            <person name="Shiwa Y."/>
            <person name="Matsutani M."/>
            <person name="Kajikawa A."/>
        </authorList>
    </citation>
    <scope>NUCLEOTIDE SEQUENCE</scope>
    <source>
        <strain evidence="2">SY212</strain>
    </source>
</reference>
<evidence type="ECO:0000256" key="1">
    <source>
        <dbReference type="SAM" id="MobiDB-lite"/>
    </source>
</evidence>
<gene>
    <name evidence="2" type="ORF">SY212_19920</name>
</gene>
<proteinExistence type="predicted"/>
<sequence>MNAGKTLYGLDAGDLSLRSILLTLRAQADLVDSERFESVGEFSISKVSLKPQTYDIMRLNRWQLLVEGKLEGLNTKTGSSVLFPDSKSKIYDYYYLNADEFSQMVKQGLYDDFDGYVDELNTKLCGQHYFRSTKANFEKVLVRDEYNPLAIGKFDFSGVHYVNYYIGTNLDVTKNLNEEKQTDFTKVLADSLDLIVVPQADKQENKSVVHAPVTDVARTNEPTVSLAPIALDNELELSTSSSTAETDMTNQSVVDTEDTKGLESVTVNDELGLNLDSTVSIEDLSKSLSELDELVADIKEPEYYDNYNDDVTLLDPVKSKKARQIKSNSSLTQVRRQMQAQQQHKAHKEQAAQMLFNHDTIRVPSRKNNSKDDGLDFG</sequence>
<feature type="region of interest" description="Disordered" evidence="1">
    <location>
        <begin position="359"/>
        <end position="378"/>
    </location>
</feature>
<comment type="caution">
    <text evidence="2">The sequence shown here is derived from an EMBL/GenBank/DDBJ whole genome shotgun (WGS) entry which is preliminary data.</text>
</comment>
<organism evidence="2">
    <name type="scientific">Ligilactobacillus agilis</name>
    <dbReference type="NCBI Taxonomy" id="1601"/>
    <lineage>
        <taxon>Bacteria</taxon>
        <taxon>Bacillati</taxon>
        <taxon>Bacillota</taxon>
        <taxon>Bacilli</taxon>
        <taxon>Lactobacillales</taxon>
        <taxon>Lactobacillaceae</taxon>
        <taxon>Ligilactobacillus</taxon>
    </lineage>
</organism>
<accession>A0A6F9XNY8</accession>
<feature type="compositionally biased region" description="Basic and acidic residues" evidence="1">
    <location>
        <begin position="369"/>
        <end position="378"/>
    </location>
</feature>
<protein>
    <submittedName>
        <fullName evidence="2">Uncharacterized protein</fullName>
    </submittedName>
</protein>
<dbReference type="Proteomes" id="UP000494265">
    <property type="component" value="Unassembled WGS sequence"/>
</dbReference>
<dbReference type="EMBL" id="BLAM01000191">
    <property type="protein sequence ID" value="GET06962.1"/>
    <property type="molecule type" value="Genomic_DNA"/>
</dbReference>